<dbReference type="Pfam" id="PF00535">
    <property type="entry name" value="Glycos_transf_2"/>
    <property type="match status" value="1"/>
</dbReference>
<accession>A0A164NAD8</accession>
<dbReference type="STRING" id="455432.AWN90_34985"/>
<dbReference type="SUPFAM" id="SSF53448">
    <property type="entry name" value="Nucleotide-diphospho-sugar transferases"/>
    <property type="match status" value="1"/>
</dbReference>
<dbReference type="AlphaFoldDB" id="A0A164NAD8"/>
<dbReference type="InterPro" id="IPR001173">
    <property type="entry name" value="Glyco_trans_2-like"/>
</dbReference>
<evidence type="ECO:0000313" key="2">
    <source>
        <dbReference type="EMBL" id="KZM74151.1"/>
    </source>
</evidence>
<proteinExistence type="predicted"/>
<gene>
    <name evidence="2" type="ORF">AWN90_34985</name>
</gene>
<reference evidence="2 3" key="1">
    <citation type="submission" date="2016-04" db="EMBL/GenBank/DDBJ databases">
        <authorList>
            <person name="Evans L.H."/>
            <person name="Alamgir A."/>
            <person name="Owens N."/>
            <person name="Weber N.D."/>
            <person name="Virtaneva K."/>
            <person name="Barbian K."/>
            <person name="Babar A."/>
            <person name="Rosenke K."/>
        </authorList>
    </citation>
    <scope>NUCLEOTIDE SEQUENCE [LARGE SCALE GENOMIC DNA]</scope>
    <source>
        <strain evidence="2 3">IFM 0406</strain>
    </source>
</reference>
<keyword evidence="3" id="KW-1185">Reference proteome</keyword>
<dbReference type="EMBL" id="LWGR01000007">
    <property type="protein sequence ID" value="KZM74151.1"/>
    <property type="molecule type" value="Genomic_DNA"/>
</dbReference>
<dbReference type="GO" id="GO:0016740">
    <property type="term" value="F:transferase activity"/>
    <property type="evidence" value="ECO:0007669"/>
    <property type="project" value="UniProtKB-KW"/>
</dbReference>
<evidence type="ECO:0000259" key="1">
    <source>
        <dbReference type="Pfam" id="PF00535"/>
    </source>
</evidence>
<dbReference type="InterPro" id="IPR029044">
    <property type="entry name" value="Nucleotide-diphossugar_trans"/>
</dbReference>
<protein>
    <submittedName>
        <fullName evidence="2">Glycosyl transferase</fullName>
    </submittedName>
</protein>
<evidence type="ECO:0000313" key="3">
    <source>
        <dbReference type="Proteomes" id="UP000076512"/>
    </source>
</evidence>
<sequence>MVGAGAAVAGAGAALALVNRVTVRQLGPVRASVIEPVTVCVPARDEAARLPGLIADLRAQRGVSRLRVLILDDGSRDGTYAAAVAAVERDERFTVIATDTDPEPGWTGKNAACARLAEIAGVTADSAETPPGVLVFLDADVRLGPWAIAAAVGELRRVGAGLVSPWPYQRAESVAEALVQPLLCWSWASTLPVSAANHTLRPSTAVSCGQFLAFDAKVYRAVGGHAAVAADVTEDLALARALRRAGHTTVLVAAGRVANTRMYRGATDLDAGYSRWLWSAYGSPLGSMAVGAAAALAYWAPPLAALLGRGATRRAGLVGYTAAVTARLLARSLESGGFPAPVDIVASLAHPASIAAYLRLSARSHRLHRSGALSWKGRTLTARAV</sequence>
<feature type="domain" description="Glycosyltransferase 2-like" evidence="1">
    <location>
        <begin position="38"/>
        <end position="221"/>
    </location>
</feature>
<comment type="caution">
    <text evidence="2">The sequence shown here is derived from an EMBL/GenBank/DDBJ whole genome shotgun (WGS) entry which is preliminary data.</text>
</comment>
<dbReference type="CDD" id="cd00761">
    <property type="entry name" value="Glyco_tranf_GTA_type"/>
    <property type="match status" value="1"/>
</dbReference>
<dbReference type="PANTHER" id="PTHR43646:SF3">
    <property type="entry name" value="SLR1566 PROTEIN"/>
    <property type="match status" value="1"/>
</dbReference>
<keyword evidence="2" id="KW-0808">Transferase</keyword>
<dbReference type="Gene3D" id="3.90.550.10">
    <property type="entry name" value="Spore Coat Polysaccharide Biosynthesis Protein SpsA, Chain A"/>
    <property type="match status" value="1"/>
</dbReference>
<organism evidence="2 3">
    <name type="scientific">Nocardia terpenica</name>
    <dbReference type="NCBI Taxonomy" id="455432"/>
    <lineage>
        <taxon>Bacteria</taxon>
        <taxon>Bacillati</taxon>
        <taxon>Actinomycetota</taxon>
        <taxon>Actinomycetes</taxon>
        <taxon>Mycobacteriales</taxon>
        <taxon>Nocardiaceae</taxon>
        <taxon>Nocardia</taxon>
    </lineage>
</organism>
<name>A0A164NAD8_9NOCA</name>
<dbReference type="PANTHER" id="PTHR43646">
    <property type="entry name" value="GLYCOSYLTRANSFERASE"/>
    <property type="match status" value="1"/>
</dbReference>
<dbReference type="Proteomes" id="UP000076512">
    <property type="component" value="Unassembled WGS sequence"/>
</dbReference>